<feature type="domain" description="PIN" evidence="1">
    <location>
        <begin position="3"/>
        <end position="114"/>
    </location>
</feature>
<evidence type="ECO:0000313" key="3">
    <source>
        <dbReference type="Proteomes" id="UP000676649"/>
    </source>
</evidence>
<dbReference type="InterPro" id="IPR002850">
    <property type="entry name" value="PIN_toxin-like"/>
</dbReference>
<dbReference type="RefSeq" id="WP_215584325.1">
    <property type="nucleotide sequence ID" value="NZ_CP073754.1"/>
</dbReference>
<protein>
    <submittedName>
        <fullName evidence="2">Toxin-antitoxin system toxin component, PIN family</fullName>
    </submittedName>
</protein>
<gene>
    <name evidence="2" type="ORF">KEF85_06700</name>
</gene>
<reference evidence="2" key="1">
    <citation type="submission" date="2021-04" db="EMBL/GenBank/DDBJ databases">
        <title>Draft genome sequence data of methanotrophic Methylovulum sp. strain S1L and Methylomonas sp. strain S2AM isolated from boreal lake water columns.</title>
        <authorList>
            <person name="Rissanen A.J."/>
            <person name="Mangayil R."/>
            <person name="Svenning M.M."/>
            <person name="Khanongnuch R."/>
        </authorList>
    </citation>
    <scope>NUCLEOTIDE SEQUENCE</scope>
    <source>
        <strain evidence="2">S2AM</strain>
    </source>
</reference>
<organism evidence="2 3">
    <name type="scientific">Methylomonas paludis</name>
    <dbReference type="NCBI Taxonomy" id="1173101"/>
    <lineage>
        <taxon>Bacteria</taxon>
        <taxon>Pseudomonadati</taxon>
        <taxon>Pseudomonadota</taxon>
        <taxon>Gammaproteobacteria</taxon>
        <taxon>Methylococcales</taxon>
        <taxon>Methylococcaceae</taxon>
        <taxon>Methylomonas</taxon>
    </lineage>
</organism>
<keyword evidence="3" id="KW-1185">Reference proteome</keyword>
<dbReference type="AlphaFoldDB" id="A0A975MQI0"/>
<proteinExistence type="predicted"/>
<name>A0A975MQI0_9GAMM</name>
<accession>A0A975MQI0</accession>
<dbReference type="PANTHER" id="PTHR34610:SF3">
    <property type="entry name" value="SSL7007 PROTEIN"/>
    <property type="match status" value="1"/>
</dbReference>
<dbReference type="KEGG" id="mpad:KEF85_06700"/>
<dbReference type="NCBIfam" id="TIGR00305">
    <property type="entry name" value="putative toxin-antitoxin system toxin component, PIN family"/>
    <property type="match status" value="1"/>
</dbReference>
<dbReference type="SUPFAM" id="SSF88723">
    <property type="entry name" value="PIN domain-like"/>
    <property type="match status" value="1"/>
</dbReference>
<dbReference type="InterPro" id="IPR002716">
    <property type="entry name" value="PIN_dom"/>
</dbReference>
<evidence type="ECO:0000313" key="2">
    <source>
        <dbReference type="EMBL" id="QWF72132.1"/>
    </source>
</evidence>
<dbReference type="InterPro" id="IPR029060">
    <property type="entry name" value="PIN-like_dom_sf"/>
</dbReference>
<dbReference type="EMBL" id="CP073754">
    <property type="protein sequence ID" value="QWF72132.1"/>
    <property type="molecule type" value="Genomic_DNA"/>
</dbReference>
<dbReference type="Proteomes" id="UP000676649">
    <property type="component" value="Chromosome"/>
</dbReference>
<dbReference type="PANTHER" id="PTHR34610">
    <property type="entry name" value="SSL7007 PROTEIN"/>
    <property type="match status" value="1"/>
</dbReference>
<sequence>MIIVIDTNIFVGACMGVGAASDVIAACLRSDHLPLMGTALFAEYIDVINREGLFKKCHLDKDERNELLDIFLSCCRWTEIYYGWRPNLRDDGDNHLIELAVAGQAQCIVTRNIKDLQSGELLFPEILLLTPEEFLQRGKL</sequence>
<dbReference type="Pfam" id="PF13470">
    <property type="entry name" value="PIN_3"/>
    <property type="match status" value="1"/>
</dbReference>
<evidence type="ECO:0000259" key="1">
    <source>
        <dbReference type="Pfam" id="PF13470"/>
    </source>
</evidence>